<dbReference type="NCBIfam" id="TIGR00589">
    <property type="entry name" value="ogt"/>
    <property type="match status" value="1"/>
</dbReference>
<feature type="domain" description="Methylated-DNA-[protein]-cysteine S-methyltransferase DNA binding" evidence="9">
    <location>
        <begin position="78"/>
        <end position="157"/>
    </location>
</feature>
<comment type="subcellular location">
    <subcellularLocation>
        <location evidence="8">Cytoplasm</location>
    </subcellularLocation>
</comment>
<dbReference type="GO" id="GO:0032259">
    <property type="term" value="P:methylation"/>
    <property type="evidence" value="ECO:0007669"/>
    <property type="project" value="UniProtKB-KW"/>
</dbReference>
<keyword evidence="6 8" id="KW-0234">DNA repair</keyword>
<keyword evidence="12" id="KW-1185">Reference proteome</keyword>
<comment type="function">
    <text evidence="8">Involved in the cellular defense against the biological effects of O6-methylguanine (O6-MeG) and O4-methylthymine (O4-MeT) in DNA. Repairs the methylated nucleobase in DNA by stoichiometrically transferring the methyl group to a cysteine residue in the enzyme. This is a suicide reaction: the enzyme is irreversibly inactivated.</text>
</comment>
<name>A0ABW0M8M5_9BURK</name>
<evidence type="ECO:0000256" key="4">
    <source>
        <dbReference type="ARBA" id="ARBA00022679"/>
    </source>
</evidence>
<accession>A0ABW0M8M5</accession>
<dbReference type="InterPro" id="IPR001497">
    <property type="entry name" value="MethylDNA_cys_MeTrfase_AS"/>
</dbReference>
<dbReference type="Gene3D" id="1.10.10.10">
    <property type="entry name" value="Winged helix-like DNA-binding domain superfamily/Winged helix DNA-binding domain"/>
    <property type="match status" value="1"/>
</dbReference>
<dbReference type="EMBL" id="JBHSMT010000008">
    <property type="protein sequence ID" value="MFC5473363.1"/>
    <property type="molecule type" value="Genomic_DNA"/>
</dbReference>
<evidence type="ECO:0000256" key="6">
    <source>
        <dbReference type="ARBA" id="ARBA00023204"/>
    </source>
</evidence>
<reference evidence="12" key="1">
    <citation type="journal article" date="2019" name="Int. J. Syst. Evol. Microbiol.">
        <title>The Global Catalogue of Microorganisms (GCM) 10K type strain sequencing project: providing services to taxonomists for standard genome sequencing and annotation.</title>
        <authorList>
            <consortium name="The Broad Institute Genomics Platform"/>
            <consortium name="The Broad Institute Genome Sequencing Center for Infectious Disease"/>
            <person name="Wu L."/>
            <person name="Ma J."/>
        </authorList>
    </citation>
    <scope>NUCLEOTIDE SEQUENCE [LARGE SCALE GENOMIC DNA]</scope>
    <source>
        <strain evidence="12">JCM 17066</strain>
    </source>
</reference>
<keyword evidence="5 8" id="KW-0227">DNA damage</keyword>
<keyword evidence="2 8" id="KW-0963">Cytoplasm</keyword>
<dbReference type="EC" id="2.1.1.63" evidence="8"/>
<dbReference type="RefSeq" id="WP_378995684.1">
    <property type="nucleotide sequence ID" value="NZ_JBHSMT010000008.1"/>
</dbReference>
<dbReference type="InterPro" id="IPR036631">
    <property type="entry name" value="MGMT_N_sf"/>
</dbReference>
<dbReference type="HAMAP" id="MF_00772">
    <property type="entry name" value="OGT"/>
    <property type="match status" value="1"/>
</dbReference>
<dbReference type="Pfam" id="PF01035">
    <property type="entry name" value="DNA_binding_1"/>
    <property type="match status" value="1"/>
</dbReference>
<dbReference type="PANTHER" id="PTHR10815">
    <property type="entry name" value="METHYLATED-DNA--PROTEIN-CYSTEINE METHYLTRANSFERASE"/>
    <property type="match status" value="1"/>
</dbReference>
<dbReference type="CDD" id="cd06445">
    <property type="entry name" value="ATase"/>
    <property type="match status" value="1"/>
</dbReference>
<organism evidence="11 12">
    <name type="scientific">Paraherbaspirillum soli</name>
    <dbReference type="NCBI Taxonomy" id="631222"/>
    <lineage>
        <taxon>Bacteria</taxon>
        <taxon>Pseudomonadati</taxon>
        <taxon>Pseudomonadota</taxon>
        <taxon>Betaproteobacteria</taxon>
        <taxon>Burkholderiales</taxon>
        <taxon>Oxalobacteraceae</taxon>
        <taxon>Paraherbaspirillum</taxon>
    </lineage>
</organism>
<comment type="miscellaneous">
    <text evidence="8">This enzyme catalyzes only one turnover and therefore is not strictly catalytic. According to one definition, an enzyme is a biocatalyst that acts repeatedly and over many reaction cycles.</text>
</comment>
<keyword evidence="4 8" id="KW-0808">Transferase</keyword>
<keyword evidence="3 8" id="KW-0489">Methyltransferase</keyword>
<dbReference type="InterPro" id="IPR036217">
    <property type="entry name" value="MethylDNA_cys_MeTrfase_DNAb"/>
</dbReference>
<evidence type="ECO:0000259" key="9">
    <source>
        <dbReference type="Pfam" id="PF01035"/>
    </source>
</evidence>
<comment type="similarity">
    <text evidence="8">Belongs to the MGMT family.</text>
</comment>
<comment type="caution">
    <text evidence="11">The sequence shown here is derived from an EMBL/GenBank/DDBJ whole genome shotgun (WGS) entry which is preliminary data.</text>
</comment>
<evidence type="ECO:0000259" key="10">
    <source>
        <dbReference type="Pfam" id="PF02870"/>
    </source>
</evidence>
<feature type="domain" description="Methylguanine DNA methyltransferase ribonuclease-like" evidence="10">
    <location>
        <begin position="3"/>
        <end position="74"/>
    </location>
</feature>
<evidence type="ECO:0000256" key="7">
    <source>
        <dbReference type="ARBA" id="ARBA00049348"/>
    </source>
</evidence>
<protein>
    <recommendedName>
        <fullName evidence="8">Methylated-DNA--protein-cysteine methyltransferase</fullName>
        <ecNumber evidence="8">2.1.1.63</ecNumber>
    </recommendedName>
    <alternativeName>
        <fullName evidence="8">6-O-methylguanine-DNA methyltransferase</fullName>
        <shortName evidence="8">MGMT</shortName>
    </alternativeName>
    <alternativeName>
        <fullName evidence="8">O-6-methylguanine-DNA-alkyltransferase</fullName>
    </alternativeName>
</protein>
<dbReference type="Pfam" id="PF02870">
    <property type="entry name" value="Methyltransf_1N"/>
    <property type="match status" value="1"/>
</dbReference>
<evidence type="ECO:0000256" key="3">
    <source>
        <dbReference type="ARBA" id="ARBA00022603"/>
    </source>
</evidence>
<comment type="catalytic activity">
    <reaction evidence="7 8">
        <text>a 6-O-methyl-2'-deoxyguanosine in DNA + L-cysteinyl-[protein] = S-methyl-L-cysteinyl-[protein] + a 2'-deoxyguanosine in DNA</text>
        <dbReference type="Rhea" id="RHEA:24000"/>
        <dbReference type="Rhea" id="RHEA-COMP:10131"/>
        <dbReference type="Rhea" id="RHEA-COMP:10132"/>
        <dbReference type="Rhea" id="RHEA-COMP:11367"/>
        <dbReference type="Rhea" id="RHEA-COMP:11368"/>
        <dbReference type="ChEBI" id="CHEBI:29950"/>
        <dbReference type="ChEBI" id="CHEBI:82612"/>
        <dbReference type="ChEBI" id="CHEBI:85445"/>
        <dbReference type="ChEBI" id="CHEBI:85448"/>
        <dbReference type="EC" id="2.1.1.63"/>
    </reaction>
</comment>
<evidence type="ECO:0000256" key="8">
    <source>
        <dbReference type="HAMAP-Rule" id="MF_00772"/>
    </source>
</evidence>
<comment type="catalytic activity">
    <reaction evidence="1 8">
        <text>a 4-O-methyl-thymidine in DNA + L-cysteinyl-[protein] = a thymidine in DNA + S-methyl-L-cysteinyl-[protein]</text>
        <dbReference type="Rhea" id="RHEA:53428"/>
        <dbReference type="Rhea" id="RHEA-COMP:10131"/>
        <dbReference type="Rhea" id="RHEA-COMP:10132"/>
        <dbReference type="Rhea" id="RHEA-COMP:13555"/>
        <dbReference type="Rhea" id="RHEA-COMP:13556"/>
        <dbReference type="ChEBI" id="CHEBI:29950"/>
        <dbReference type="ChEBI" id="CHEBI:82612"/>
        <dbReference type="ChEBI" id="CHEBI:137386"/>
        <dbReference type="ChEBI" id="CHEBI:137387"/>
        <dbReference type="EC" id="2.1.1.63"/>
    </reaction>
</comment>
<sequence length="160" mass="17800">MIYFSEHDSPLGKLLLAATEAGISGVYFEEHRHFKGKDDGWQYAPEHPHLMRAAQQLDEYFAGRRRQFDLPLDLHGTEFQQAVWRGLLDIGFGQTSTYTQHAGHCGKTNAVRAVGTAIGRNPLSIIVPCHRVLGMSGALTGFAGGLERKAYLLRHEQAIK</sequence>
<evidence type="ECO:0000313" key="11">
    <source>
        <dbReference type="EMBL" id="MFC5473363.1"/>
    </source>
</evidence>
<dbReference type="GO" id="GO:0003908">
    <property type="term" value="F:methylated-DNA-[protein]-cysteine S-methyltransferase activity"/>
    <property type="evidence" value="ECO:0007669"/>
    <property type="project" value="UniProtKB-EC"/>
</dbReference>
<dbReference type="SUPFAM" id="SSF53155">
    <property type="entry name" value="Methylated DNA-protein cysteine methyltransferase domain"/>
    <property type="match status" value="1"/>
</dbReference>
<dbReference type="PROSITE" id="PS00374">
    <property type="entry name" value="MGMT"/>
    <property type="match status" value="1"/>
</dbReference>
<dbReference type="PANTHER" id="PTHR10815:SF5">
    <property type="entry name" value="METHYLATED-DNA--PROTEIN-CYSTEINE METHYLTRANSFERASE"/>
    <property type="match status" value="1"/>
</dbReference>
<feature type="active site" description="Nucleophile; methyl group acceptor" evidence="8">
    <location>
        <position position="129"/>
    </location>
</feature>
<dbReference type="InterPro" id="IPR014048">
    <property type="entry name" value="MethylDNA_cys_MeTrfase_DNA-bd"/>
</dbReference>
<dbReference type="InterPro" id="IPR008332">
    <property type="entry name" value="MethylG_MeTrfase_N"/>
</dbReference>
<gene>
    <name evidence="11" type="ORF">ACFPM8_05275</name>
</gene>
<evidence type="ECO:0000256" key="1">
    <source>
        <dbReference type="ARBA" id="ARBA00001286"/>
    </source>
</evidence>
<dbReference type="Gene3D" id="3.30.160.70">
    <property type="entry name" value="Methylated DNA-protein cysteine methyltransferase domain"/>
    <property type="match status" value="1"/>
</dbReference>
<dbReference type="InterPro" id="IPR023546">
    <property type="entry name" value="MGMT"/>
</dbReference>
<dbReference type="InterPro" id="IPR036388">
    <property type="entry name" value="WH-like_DNA-bd_sf"/>
</dbReference>
<proteinExistence type="inferred from homology"/>
<evidence type="ECO:0000256" key="5">
    <source>
        <dbReference type="ARBA" id="ARBA00022763"/>
    </source>
</evidence>
<dbReference type="SUPFAM" id="SSF46767">
    <property type="entry name" value="Methylated DNA-protein cysteine methyltransferase, C-terminal domain"/>
    <property type="match status" value="1"/>
</dbReference>
<evidence type="ECO:0000256" key="2">
    <source>
        <dbReference type="ARBA" id="ARBA00022490"/>
    </source>
</evidence>
<evidence type="ECO:0000313" key="12">
    <source>
        <dbReference type="Proteomes" id="UP001596045"/>
    </source>
</evidence>
<dbReference type="Proteomes" id="UP001596045">
    <property type="component" value="Unassembled WGS sequence"/>
</dbReference>